<dbReference type="EMBL" id="FZNW01000021">
    <property type="protein sequence ID" value="SNR82478.1"/>
    <property type="molecule type" value="Genomic_DNA"/>
</dbReference>
<dbReference type="RefSeq" id="WP_089302936.1">
    <property type="nucleotide sequence ID" value="NZ_FZNW01000021.1"/>
</dbReference>
<organism evidence="1 2">
    <name type="scientific">Haloechinothrix alba</name>
    <dbReference type="NCBI Taxonomy" id="664784"/>
    <lineage>
        <taxon>Bacteria</taxon>
        <taxon>Bacillati</taxon>
        <taxon>Actinomycetota</taxon>
        <taxon>Actinomycetes</taxon>
        <taxon>Pseudonocardiales</taxon>
        <taxon>Pseudonocardiaceae</taxon>
        <taxon>Haloechinothrix</taxon>
    </lineage>
</organism>
<evidence type="ECO:0000313" key="2">
    <source>
        <dbReference type="Proteomes" id="UP000198348"/>
    </source>
</evidence>
<protein>
    <recommendedName>
        <fullName evidence="3">Transposase DDE domain-containing protein</fullName>
    </recommendedName>
</protein>
<proteinExistence type="predicted"/>
<reference evidence="2" key="1">
    <citation type="submission" date="2017-06" db="EMBL/GenBank/DDBJ databases">
        <authorList>
            <person name="Varghese N."/>
            <person name="Submissions S."/>
        </authorList>
    </citation>
    <scope>NUCLEOTIDE SEQUENCE [LARGE SCALE GENOMIC DNA]</scope>
    <source>
        <strain evidence="2">DSM 45207</strain>
    </source>
</reference>
<evidence type="ECO:0008006" key="3">
    <source>
        <dbReference type="Google" id="ProtNLM"/>
    </source>
</evidence>
<accession>A0A238ZHI3</accession>
<dbReference type="Proteomes" id="UP000198348">
    <property type="component" value="Unassembled WGS sequence"/>
</dbReference>
<dbReference type="OrthoDB" id="4962032at2"/>
<keyword evidence="2" id="KW-1185">Reference proteome</keyword>
<evidence type="ECO:0000313" key="1">
    <source>
        <dbReference type="EMBL" id="SNR82478.1"/>
    </source>
</evidence>
<dbReference type="AlphaFoldDB" id="A0A238ZHI3"/>
<name>A0A238ZHI3_9PSEU</name>
<sequence>MCYARLGHLFPCLLKRPGYHKRVKAAAPLICETMLHLATVCPSWSEDLRLIDGTAVPCGSSRETMRRSELAGWTGYG</sequence>
<gene>
    <name evidence="1" type="ORF">SAMN06265360_12156</name>
</gene>